<evidence type="ECO:0000313" key="2">
    <source>
        <dbReference type="EMBL" id="MDR6246486.1"/>
    </source>
</evidence>
<name>A0ABU1J4V6_9BACL</name>
<dbReference type="PANTHER" id="PTHR38433:SF1">
    <property type="entry name" value="DUF1641 DOMAIN-CONTAINING PROTEIN"/>
    <property type="match status" value="1"/>
</dbReference>
<accession>A0ABU1J4V6</accession>
<evidence type="ECO:0000256" key="1">
    <source>
        <dbReference type="SAM" id="MobiDB-lite"/>
    </source>
</evidence>
<feature type="compositionally biased region" description="Basic and acidic residues" evidence="1">
    <location>
        <begin position="178"/>
        <end position="191"/>
    </location>
</feature>
<feature type="region of interest" description="Disordered" evidence="1">
    <location>
        <begin position="165"/>
        <end position="191"/>
    </location>
</feature>
<evidence type="ECO:0000313" key="3">
    <source>
        <dbReference type="Proteomes" id="UP001185028"/>
    </source>
</evidence>
<dbReference type="PANTHER" id="PTHR38433">
    <property type="match status" value="1"/>
</dbReference>
<proteinExistence type="predicted"/>
<dbReference type="InterPro" id="IPR012440">
    <property type="entry name" value="DUF1641"/>
</dbReference>
<protein>
    <submittedName>
        <fullName evidence="2">Uncharacterized protein YjgD (DUF1641 family)</fullName>
    </submittedName>
</protein>
<sequence>MARAINRIERHEPTAAEIQAESLSQVIDAIASNKEAIIKTIGIVKELNDAGILDITSAALENRTELGLHGVKLINALNLPPLIKNVLTMVEMFGSIDPLEMNRLINALGSSLGQISEIDPTNRQYGDHIDKEPPGMLALLKMMRDPDVRTTLTFGLHFLKAMGGELNKPKPEEDDVYSDPRSKKSNDYPEV</sequence>
<dbReference type="Proteomes" id="UP001185028">
    <property type="component" value="Unassembled WGS sequence"/>
</dbReference>
<comment type="caution">
    <text evidence="2">The sequence shown here is derived from an EMBL/GenBank/DDBJ whole genome shotgun (WGS) entry which is preliminary data.</text>
</comment>
<dbReference type="RefSeq" id="WP_188778454.1">
    <property type="nucleotide sequence ID" value="NZ_BMMB01000018.1"/>
</dbReference>
<organism evidence="2 3">
    <name type="scientific">Paenibacillus hunanensis</name>
    <dbReference type="NCBI Taxonomy" id="539262"/>
    <lineage>
        <taxon>Bacteria</taxon>
        <taxon>Bacillati</taxon>
        <taxon>Bacillota</taxon>
        <taxon>Bacilli</taxon>
        <taxon>Bacillales</taxon>
        <taxon>Paenibacillaceae</taxon>
        <taxon>Paenibacillus</taxon>
    </lineage>
</organism>
<reference evidence="2 3" key="1">
    <citation type="submission" date="2023-07" db="EMBL/GenBank/DDBJ databases">
        <title>Genomic Encyclopedia of Type Strains, Phase IV (KMG-IV): sequencing the most valuable type-strain genomes for metagenomic binning, comparative biology and taxonomic classification.</title>
        <authorList>
            <person name="Goeker M."/>
        </authorList>
    </citation>
    <scope>NUCLEOTIDE SEQUENCE [LARGE SCALE GENOMIC DNA]</scope>
    <source>
        <strain evidence="2 3">DSM 22170</strain>
    </source>
</reference>
<dbReference type="Pfam" id="PF07849">
    <property type="entry name" value="DUF1641"/>
    <property type="match status" value="1"/>
</dbReference>
<dbReference type="EMBL" id="JAVDQH010000030">
    <property type="protein sequence ID" value="MDR6246486.1"/>
    <property type="molecule type" value="Genomic_DNA"/>
</dbReference>
<gene>
    <name evidence="2" type="ORF">JOC58_004431</name>
</gene>
<keyword evidence="3" id="KW-1185">Reference proteome</keyword>